<protein>
    <submittedName>
        <fullName evidence="2">Uncharacterized protein</fullName>
    </submittedName>
</protein>
<dbReference type="EMBL" id="PP511376">
    <property type="protein sequence ID" value="XCD03573.1"/>
    <property type="molecule type" value="Genomic_DNA"/>
</dbReference>
<name>A0AAU8AX61_9VIRU</name>
<organism evidence="2">
    <name type="scientific">Dulem virus 80</name>
    <dbReference type="NCBI Taxonomy" id="3145791"/>
    <lineage>
        <taxon>Viruses</taxon>
        <taxon>Monodnaviria</taxon>
        <taxon>Sangervirae</taxon>
        <taxon>Phixviricota</taxon>
        <taxon>Malgrandaviricetes</taxon>
        <taxon>Petitvirales</taxon>
        <taxon>Microviridae</taxon>
        <taxon>Microvirus</taxon>
    </lineage>
</organism>
<reference evidence="2" key="1">
    <citation type="submission" date="2024-03" db="EMBL/GenBank/DDBJ databases">
        <title>Diverse circular DNA viruses in blood, oral, and fecal samples of captive lemurs.</title>
        <authorList>
            <person name="Paietta E.N."/>
            <person name="Kraberger S."/>
            <person name="Lund M.C."/>
            <person name="Custer J.M."/>
            <person name="Vargas K.M."/>
            <person name="Ehmke E.E."/>
            <person name="Yoder A.D."/>
            <person name="Varsani A."/>
        </authorList>
    </citation>
    <scope>NUCLEOTIDE SEQUENCE</scope>
    <source>
        <strain evidence="1">Duke_18_94</strain>
        <strain evidence="2">Duke_23FS_65</strain>
    </source>
</reference>
<evidence type="ECO:0000313" key="2">
    <source>
        <dbReference type="EMBL" id="XCD04590.1"/>
    </source>
</evidence>
<accession>A0AAU8AX61</accession>
<evidence type="ECO:0000313" key="1">
    <source>
        <dbReference type="EMBL" id="XCD03573.1"/>
    </source>
</evidence>
<sequence length="95" mass="10743">MILELSIDEAFSVRLAFETFFRMTEDIISHESLKNQDFSFIVRQNVSVLNCVNSRLMECLRNCFDSECVSDGCCEPECESVSGSHESARTADTDC</sequence>
<dbReference type="EMBL" id="PP511480">
    <property type="protein sequence ID" value="XCD04590.1"/>
    <property type="molecule type" value="Genomic_DNA"/>
</dbReference>
<proteinExistence type="predicted"/>